<dbReference type="InterPro" id="IPR018076">
    <property type="entry name" value="T2SS_GspF_dom"/>
</dbReference>
<dbReference type="Pfam" id="PF00482">
    <property type="entry name" value="T2SSF"/>
    <property type="match status" value="2"/>
</dbReference>
<dbReference type="GO" id="GO:0005886">
    <property type="term" value="C:plasma membrane"/>
    <property type="evidence" value="ECO:0007669"/>
    <property type="project" value="UniProtKB-SubCell"/>
</dbReference>
<evidence type="ECO:0000256" key="6">
    <source>
        <dbReference type="ARBA" id="ARBA00022989"/>
    </source>
</evidence>
<comment type="subcellular location">
    <subcellularLocation>
        <location evidence="1">Cell inner membrane</location>
        <topology evidence="1">Multi-pass membrane protein</topology>
    </subcellularLocation>
</comment>
<keyword evidence="6 8" id="KW-1133">Transmembrane helix</keyword>
<reference evidence="10" key="1">
    <citation type="submission" date="2018-06" db="EMBL/GenBank/DDBJ databases">
        <authorList>
            <person name="Zhirakovskaya E."/>
        </authorList>
    </citation>
    <scope>NUCLEOTIDE SEQUENCE</scope>
</reference>
<organism evidence="10">
    <name type="scientific">hydrothermal vent metagenome</name>
    <dbReference type="NCBI Taxonomy" id="652676"/>
    <lineage>
        <taxon>unclassified sequences</taxon>
        <taxon>metagenomes</taxon>
        <taxon>ecological metagenomes</taxon>
    </lineage>
</organism>
<gene>
    <name evidence="10" type="ORF">MNBD_GAMMA01-1778</name>
</gene>
<dbReference type="GO" id="GO:0015627">
    <property type="term" value="C:type II protein secretion system complex"/>
    <property type="evidence" value="ECO:0007669"/>
    <property type="project" value="InterPro"/>
</dbReference>
<accession>A0A3B0V616</accession>
<feature type="domain" description="Type II secretion system protein GspF" evidence="9">
    <location>
        <begin position="272"/>
        <end position="394"/>
    </location>
</feature>
<dbReference type="GO" id="GO:0015628">
    <property type="term" value="P:protein secretion by the type II secretion system"/>
    <property type="evidence" value="ECO:0007669"/>
    <property type="project" value="InterPro"/>
</dbReference>
<dbReference type="InterPro" id="IPR003004">
    <property type="entry name" value="GspF/PilC"/>
</dbReference>
<evidence type="ECO:0000256" key="7">
    <source>
        <dbReference type="ARBA" id="ARBA00023136"/>
    </source>
</evidence>
<keyword evidence="3" id="KW-1003">Cell membrane</keyword>
<evidence type="ECO:0000256" key="5">
    <source>
        <dbReference type="ARBA" id="ARBA00022692"/>
    </source>
</evidence>
<dbReference type="InterPro" id="IPR011850">
    <property type="entry name" value="T2SS_GspF"/>
</dbReference>
<feature type="domain" description="Type II secretion system protein GspF" evidence="9">
    <location>
        <begin position="70"/>
        <end position="192"/>
    </location>
</feature>
<evidence type="ECO:0000256" key="2">
    <source>
        <dbReference type="ARBA" id="ARBA00005745"/>
    </source>
</evidence>
<dbReference type="EMBL" id="UOEW01000030">
    <property type="protein sequence ID" value="VAW33377.1"/>
    <property type="molecule type" value="Genomic_DNA"/>
</dbReference>
<dbReference type="Gene3D" id="1.20.81.30">
    <property type="entry name" value="Type II secretion system (T2SS), domain F"/>
    <property type="match status" value="2"/>
</dbReference>
<keyword evidence="5 8" id="KW-0812">Transmembrane</keyword>
<evidence type="ECO:0000256" key="3">
    <source>
        <dbReference type="ARBA" id="ARBA00022475"/>
    </source>
</evidence>
<feature type="transmembrane region" description="Helical" evidence="8">
    <location>
        <begin position="371"/>
        <end position="396"/>
    </location>
</feature>
<protein>
    <submittedName>
        <fullName evidence="10">Type IV fimbrial assembly protein PilC</fullName>
    </submittedName>
</protein>
<dbReference type="PANTHER" id="PTHR30012">
    <property type="entry name" value="GENERAL SECRETION PATHWAY PROTEIN"/>
    <property type="match status" value="1"/>
</dbReference>
<evidence type="ECO:0000313" key="10">
    <source>
        <dbReference type="EMBL" id="VAW33377.1"/>
    </source>
</evidence>
<dbReference type="PRINTS" id="PR00812">
    <property type="entry name" value="BCTERIALGSPF"/>
</dbReference>
<dbReference type="InterPro" id="IPR042094">
    <property type="entry name" value="T2SS_GspF_sf"/>
</dbReference>
<dbReference type="AlphaFoldDB" id="A0A3B0V616"/>
<dbReference type="NCBIfam" id="TIGR02120">
    <property type="entry name" value="GspF"/>
    <property type="match status" value="1"/>
</dbReference>
<evidence type="ECO:0000256" key="8">
    <source>
        <dbReference type="SAM" id="Phobius"/>
    </source>
</evidence>
<name>A0A3B0V616_9ZZZZ</name>
<comment type="similarity">
    <text evidence="2">Belongs to the GSP F family.</text>
</comment>
<evidence type="ECO:0000256" key="1">
    <source>
        <dbReference type="ARBA" id="ARBA00004429"/>
    </source>
</evidence>
<feature type="transmembrane region" description="Helical" evidence="8">
    <location>
        <begin position="168"/>
        <end position="191"/>
    </location>
</feature>
<keyword evidence="4" id="KW-0997">Cell inner membrane</keyword>
<proteinExistence type="inferred from homology"/>
<sequence>MDAFEYSSLDQFGKNKSGIIQADTEKHVRQLLRDQQLIPVKIEKIEGNLGTDADKKHKTNLRAGELPIIIRQLTTLLKAGLPLDEALSTITEQSDHKNSKKILITLRAKLMEGHSLAYAMELFPKAFDELITTSVEAGEQSGNLDEVLLRLAEYLEQKQDMSKQSWMALLYPVILIVTSIAVVSGLMVYIVPKVIQVFENNNAELPLITRVLVDFSDWIRQYGLIMLILFILAIAAFIIALQNKSFKFKWHKFLLKLPILGSFIRIAQSARFTRTLGILTKSTVPIVQALSLSGKVIKNLAIKQSVEKTAIQVREGSSLSQSLKANGYFPPMTIRLINSGEQSGILSEMLERAADTQERDVNHKLTSIVSILQPVAILIVGVMILLIVLAMLLPIFQMNTIVS</sequence>
<keyword evidence="7 8" id="KW-0472">Membrane</keyword>
<evidence type="ECO:0000259" key="9">
    <source>
        <dbReference type="Pfam" id="PF00482"/>
    </source>
</evidence>
<dbReference type="FunFam" id="1.20.81.30:FF:000001">
    <property type="entry name" value="Type II secretion system protein F"/>
    <property type="match status" value="2"/>
</dbReference>
<evidence type="ECO:0000256" key="4">
    <source>
        <dbReference type="ARBA" id="ARBA00022519"/>
    </source>
</evidence>
<feature type="transmembrane region" description="Helical" evidence="8">
    <location>
        <begin position="222"/>
        <end position="241"/>
    </location>
</feature>
<dbReference type="PANTHER" id="PTHR30012:SF0">
    <property type="entry name" value="TYPE II SECRETION SYSTEM PROTEIN F-RELATED"/>
    <property type="match status" value="1"/>
</dbReference>